<feature type="compositionally biased region" description="Basic and acidic residues" evidence="2">
    <location>
        <begin position="327"/>
        <end position="342"/>
    </location>
</feature>
<keyword evidence="4" id="KW-1185">Reference proteome</keyword>
<evidence type="ECO:0000256" key="1">
    <source>
        <dbReference type="ARBA" id="ARBA00023054"/>
    </source>
</evidence>
<dbReference type="Proteomes" id="UP000218231">
    <property type="component" value="Unassembled WGS sequence"/>
</dbReference>
<evidence type="ECO:0000256" key="2">
    <source>
        <dbReference type="SAM" id="MobiDB-lite"/>
    </source>
</evidence>
<evidence type="ECO:0008006" key="5">
    <source>
        <dbReference type="Google" id="ProtNLM"/>
    </source>
</evidence>
<accession>A0A2A2LHK4</accession>
<feature type="region of interest" description="Disordered" evidence="2">
    <location>
        <begin position="105"/>
        <end position="128"/>
    </location>
</feature>
<gene>
    <name evidence="3" type="ORF">WR25_08260</name>
</gene>
<name>A0A2A2LHK4_9BILA</name>
<dbReference type="EMBL" id="LIAE01006751">
    <property type="protein sequence ID" value="PAV85654.1"/>
    <property type="molecule type" value="Genomic_DNA"/>
</dbReference>
<sequence>MATFGSSEFAKRIADDFREETPSTSGDGQEELADEKFEEKQDDETPTHGPKQIRISEQSSILGLKSELIKRKTEINATKQQNLDKEYTGGRRSILTVKKDEKASMQKAAFERSQRISQHERELRREEQERMEIMGKKLKEKEVVYEALKSGQVLTYQDNSPVDFMVDFALKKKLEEEKKYGEKEKEPSTSNLKRKHDAEHYDPDEEQRVYGVSHRKFSADEETRQRQLQELLDMTKKTDATRRKEVEEARKKQLAKHEKLNKLRIKNGLEPLPLPEPENEVAPEELEAIPLPEPVESPMEKYSKMAKSNREWDRGKGQYMSWIQSQREARDDDFKPPESYKY</sequence>
<proteinExistence type="predicted"/>
<organism evidence="3 4">
    <name type="scientific">Diploscapter pachys</name>
    <dbReference type="NCBI Taxonomy" id="2018661"/>
    <lineage>
        <taxon>Eukaryota</taxon>
        <taxon>Metazoa</taxon>
        <taxon>Ecdysozoa</taxon>
        <taxon>Nematoda</taxon>
        <taxon>Chromadorea</taxon>
        <taxon>Rhabditida</taxon>
        <taxon>Rhabditina</taxon>
        <taxon>Rhabditomorpha</taxon>
        <taxon>Rhabditoidea</taxon>
        <taxon>Rhabditidae</taxon>
        <taxon>Diploscapter</taxon>
    </lineage>
</organism>
<evidence type="ECO:0000313" key="3">
    <source>
        <dbReference type="EMBL" id="PAV85654.1"/>
    </source>
</evidence>
<feature type="compositionally biased region" description="Basic and acidic residues" evidence="2">
    <location>
        <begin position="34"/>
        <end position="46"/>
    </location>
</feature>
<dbReference type="Pfam" id="PF13300">
    <property type="entry name" value="DUF4078"/>
    <property type="match status" value="1"/>
</dbReference>
<keyword evidence="1" id="KW-0175">Coiled coil</keyword>
<feature type="compositionally biased region" description="Basic and acidic residues" evidence="2">
    <location>
        <begin position="9"/>
        <end position="21"/>
    </location>
</feature>
<dbReference type="InterPro" id="IPR025066">
    <property type="entry name" value="CCDC174-like"/>
</dbReference>
<reference evidence="3 4" key="1">
    <citation type="journal article" date="2017" name="Curr. Biol.">
        <title>Genome architecture and evolution of a unichromosomal asexual nematode.</title>
        <authorList>
            <person name="Fradin H."/>
            <person name="Zegar C."/>
            <person name="Gutwein M."/>
            <person name="Lucas J."/>
            <person name="Kovtun M."/>
            <person name="Corcoran D."/>
            <person name="Baugh L.R."/>
            <person name="Kiontke K."/>
            <person name="Gunsalus K."/>
            <person name="Fitch D.H."/>
            <person name="Piano F."/>
        </authorList>
    </citation>
    <scope>NUCLEOTIDE SEQUENCE [LARGE SCALE GENOMIC DNA]</scope>
    <source>
        <strain evidence="3">PF1309</strain>
    </source>
</reference>
<dbReference type="OrthoDB" id="5211809at2759"/>
<feature type="region of interest" description="Disordered" evidence="2">
    <location>
        <begin position="323"/>
        <end position="342"/>
    </location>
</feature>
<feature type="compositionally biased region" description="Basic and acidic residues" evidence="2">
    <location>
        <begin position="298"/>
        <end position="316"/>
    </location>
</feature>
<dbReference type="AlphaFoldDB" id="A0A2A2LHK4"/>
<dbReference type="GO" id="GO:0005634">
    <property type="term" value="C:nucleus"/>
    <property type="evidence" value="ECO:0007669"/>
    <property type="project" value="TreeGrafter"/>
</dbReference>
<protein>
    <recommendedName>
        <fullName evidence="5">Coiled-coil domain-containing protein 174</fullName>
    </recommendedName>
</protein>
<dbReference type="PANTHER" id="PTHR15885:SF1">
    <property type="entry name" value="COILED-COIL DOMAIN-CONTAINING PROTEIN 174"/>
    <property type="match status" value="1"/>
</dbReference>
<feature type="compositionally biased region" description="Basic and acidic residues" evidence="2">
    <location>
        <begin position="176"/>
        <end position="187"/>
    </location>
</feature>
<feature type="region of interest" description="Disordered" evidence="2">
    <location>
        <begin position="290"/>
        <end position="317"/>
    </location>
</feature>
<dbReference type="STRING" id="2018661.A0A2A2LHK4"/>
<feature type="region of interest" description="Disordered" evidence="2">
    <location>
        <begin position="176"/>
        <end position="224"/>
    </location>
</feature>
<feature type="region of interest" description="Disordered" evidence="2">
    <location>
        <begin position="1"/>
        <end position="58"/>
    </location>
</feature>
<comment type="caution">
    <text evidence="3">The sequence shown here is derived from an EMBL/GenBank/DDBJ whole genome shotgun (WGS) entry which is preliminary data.</text>
</comment>
<dbReference type="PANTHER" id="PTHR15885">
    <property type="entry name" value="COILED-COIL DOMAIN-CONTAINING PROTEIN 174"/>
    <property type="match status" value="1"/>
</dbReference>
<evidence type="ECO:0000313" key="4">
    <source>
        <dbReference type="Proteomes" id="UP000218231"/>
    </source>
</evidence>